<dbReference type="EMBL" id="SDOV01000004">
    <property type="protein sequence ID" value="KAH7642029.1"/>
    <property type="molecule type" value="Genomic_DNA"/>
</dbReference>
<evidence type="ECO:0000256" key="1">
    <source>
        <dbReference type="SAM" id="MobiDB-lite"/>
    </source>
</evidence>
<feature type="signal peptide" evidence="2">
    <location>
        <begin position="1"/>
        <end position="23"/>
    </location>
</feature>
<sequence length="300" mass="33904">MFIDRNLTKTLVINIWLISFVCATPVLDQKVTEETIQDVKPEFSNEESLRPNPLNEFTKILFNHKTEENQPDISESEPEYRPSFRPMFGMPFMKPMSGCCGGLNRRLPMVVERVLIVKPVPIPILLNLLIRKEGIEQSESKLPIAPEAQSEPDYSTSDIPLVKQGAPEPDSSAQPQPIDEPIIEDNSIDQQKDQPNASVDQTQEETKVDDQKQEPKSSEVAYSDNDSYDVQKGSEAVVAEETKVDESSPSIDKNEEQSENKAYNEENKTNDNDDDTAKYEDNENYDINGDENTINESPSY</sequence>
<name>A0A9D4P074_DERFA</name>
<accession>A0A9D4P074</accession>
<proteinExistence type="predicted"/>
<dbReference type="AlphaFoldDB" id="A0A9D4P074"/>
<dbReference type="OrthoDB" id="6514455at2759"/>
<evidence type="ECO:0000256" key="2">
    <source>
        <dbReference type="SAM" id="SignalP"/>
    </source>
</evidence>
<organism evidence="3">
    <name type="scientific">Dermatophagoides farinae</name>
    <name type="common">American house dust mite</name>
    <dbReference type="NCBI Taxonomy" id="6954"/>
    <lineage>
        <taxon>Eukaryota</taxon>
        <taxon>Metazoa</taxon>
        <taxon>Ecdysozoa</taxon>
        <taxon>Arthropoda</taxon>
        <taxon>Chelicerata</taxon>
        <taxon>Arachnida</taxon>
        <taxon>Acari</taxon>
        <taxon>Acariformes</taxon>
        <taxon>Sarcoptiformes</taxon>
        <taxon>Astigmata</taxon>
        <taxon>Psoroptidia</taxon>
        <taxon>Analgoidea</taxon>
        <taxon>Pyroglyphidae</taxon>
        <taxon>Dermatophagoidinae</taxon>
        <taxon>Dermatophagoides</taxon>
    </lineage>
</organism>
<dbReference type="Proteomes" id="UP000828236">
    <property type="component" value="Unassembled WGS sequence"/>
</dbReference>
<reference evidence="3" key="2">
    <citation type="journal article" date="2021" name="World Allergy Organ. J.">
        <title>Chromosome-level assembly of Dermatophagoides farinae genome and transcriptome reveals two novel allergens Der f 37 and Der f 39.</title>
        <authorList>
            <person name="Chen J."/>
            <person name="Cai Z."/>
            <person name="Fan D."/>
            <person name="Hu J."/>
            <person name="Hou Y."/>
            <person name="He Y."/>
            <person name="Zhang Z."/>
            <person name="Zhao Z."/>
            <person name="Gao P."/>
            <person name="Hu W."/>
            <person name="Sun J."/>
            <person name="Li J."/>
            <person name="Ji K."/>
        </authorList>
    </citation>
    <scope>NUCLEOTIDE SEQUENCE</scope>
    <source>
        <strain evidence="3">JKM2019</strain>
    </source>
</reference>
<feature type="compositionally biased region" description="Basic and acidic residues" evidence="1">
    <location>
        <begin position="240"/>
        <end position="281"/>
    </location>
</feature>
<feature type="compositionally biased region" description="Basic and acidic residues" evidence="1">
    <location>
        <begin position="204"/>
        <end position="217"/>
    </location>
</feature>
<keyword evidence="2" id="KW-0732">Signal</keyword>
<evidence type="ECO:0000313" key="3">
    <source>
        <dbReference type="EMBL" id="KAH7642029.1"/>
    </source>
</evidence>
<comment type="caution">
    <text evidence="3">The sequence shown here is derived from an EMBL/GenBank/DDBJ whole genome shotgun (WGS) entry which is preliminary data.</text>
</comment>
<reference evidence="3" key="1">
    <citation type="submission" date="2020-06" db="EMBL/GenBank/DDBJ databases">
        <authorList>
            <person name="Ji K."/>
            <person name="Li J."/>
        </authorList>
    </citation>
    <scope>NUCLEOTIDE SEQUENCE</scope>
    <source>
        <strain evidence="3">JKM2019</strain>
        <tissue evidence="3">Whole body</tissue>
    </source>
</reference>
<protein>
    <submittedName>
        <fullName evidence="3">Uncharacterized protein</fullName>
    </submittedName>
</protein>
<feature type="chain" id="PRO_5038833300" evidence="2">
    <location>
        <begin position="24"/>
        <end position="300"/>
    </location>
</feature>
<gene>
    <name evidence="3" type="ORF">HUG17_5074</name>
</gene>
<feature type="region of interest" description="Disordered" evidence="1">
    <location>
        <begin position="141"/>
        <end position="300"/>
    </location>
</feature>
<feature type="compositionally biased region" description="Polar residues" evidence="1">
    <location>
        <begin position="290"/>
        <end position="300"/>
    </location>
</feature>